<evidence type="ECO:0000313" key="2">
    <source>
        <dbReference type="Proteomes" id="UP000238479"/>
    </source>
</evidence>
<reference evidence="1 2" key="1">
    <citation type="journal article" date="2018" name="Nat. Genet.">
        <title>The Rosa genome provides new insights in the design of modern roses.</title>
        <authorList>
            <person name="Bendahmane M."/>
        </authorList>
    </citation>
    <scope>NUCLEOTIDE SEQUENCE [LARGE SCALE GENOMIC DNA]</scope>
    <source>
        <strain evidence="2">cv. Old Blush</strain>
    </source>
</reference>
<sequence>MENSRSPRTGRVKLTVQIDGQGRDRHQFPLKFKIRILLSENPKFQNITARSRVPLSPRDIRSSYFRT</sequence>
<comment type="caution">
    <text evidence="1">The sequence shown here is derived from an EMBL/GenBank/DDBJ whole genome shotgun (WGS) entry which is preliminary data.</text>
</comment>
<proteinExistence type="predicted"/>
<dbReference type="Gramene" id="PRQ29126">
    <property type="protein sequence ID" value="PRQ29126"/>
    <property type="gene ID" value="RchiOBHm_Chr5g0010521"/>
</dbReference>
<protein>
    <submittedName>
        <fullName evidence="1">Uncharacterized protein</fullName>
    </submittedName>
</protein>
<dbReference type="Proteomes" id="UP000238479">
    <property type="component" value="Chromosome 5"/>
</dbReference>
<keyword evidence="2" id="KW-1185">Reference proteome</keyword>
<accession>A0A2P6Q4N5</accession>
<organism evidence="1 2">
    <name type="scientific">Rosa chinensis</name>
    <name type="common">China rose</name>
    <dbReference type="NCBI Taxonomy" id="74649"/>
    <lineage>
        <taxon>Eukaryota</taxon>
        <taxon>Viridiplantae</taxon>
        <taxon>Streptophyta</taxon>
        <taxon>Embryophyta</taxon>
        <taxon>Tracheophyta</taxon>
        <taxon>Spermatophyta</taxon>
        <taxon>Magnoliopsida</taxon>
        <taxon>eudicotyledons</taxon>
        <taxon>Gunneridae</taxon>
        <taxon>Pentapetalae</taxon>
        <taxon>rosids</taxon>
        <taxon>fabids</taxon>
        <taxon>Rosales</taxon>
        <taxon>Rosaceae</taxon>
        <taxon>Rosoideae</taxon>
        <taxon>Rosoideae incertae sedis</taxon>
        <taxon>Rosa</taxon>
    </lineage>
</organism>
<evidence type="ECO:0000313" key="1">
    <source>
        <dbReference type="EMBL" id="PRQ29126.1"/>
    </source>
</evidence>
<dbReference type="AlphaFoldDB" id="A0A2P6Q4N5"/>
<dbReference type="EMBL" id="PDCK01000043">
    <property type="protein sequence ID" value="PRQ29126.1"/>
    <property type="molecule type" value="Genomic_DNA"/>
</dbReference>
<gene>
    <name evidence="1" type="ORF">RchiOBHm_Chr5g0010521</name>
</gene>
<name>A0A2P6Q4N5_ROSCH</name>